<organism evidence="1 2">
    <name type="scientific">Kribbella sindirgiensis</name>
    <dbReference type="NCBI Taxonomy" id="1124744"/>
    <lineage>
        <taxon>Bacteria</taxon>
        <taxon>Bacillati</taxon>
        <taxon>Actinomycetota</taxon>
        <taxon>Actinomycetes</taxon>
        <taxon>Propionibacteriales</taxon>
        <taxon>Kribbellaceae</taxon>
        <taxon>Kribbella</taxon>
    </lineage>
</organism>
<comment type="caution">
    <text evidence="1">The sequence shown here is derived from an EMBL/GenBank/DDBJ whole genome shotgun (WGS) entry which is preliminary data.</text>
</comment>
<reference evidence="1 2" key="1">
    <citation type="submission" date="2019-02" db="EMBL/GenBank/DDBJ databases">
        <title>Kribbella capetownensis sp. nov. and Kribbella speibonae sp. nov., isolated from soil.</title>
        <authorList>
            <person name="Curtis S.M."/>
            <person name="Norton I."/>
            <person name="Everest G.J."/>
            <person name="Meyers P.R."/>
        </authorList>
    </citation>
    <scope>NUCLEOTIDE SEQUENCE [LARGE SCALE GENOMIC DNA]</scope>
    <source>
        <strain evidence="1 2">DSM 27082</strain>
    </source>
</reference>
<dbReference type="Proteomes" id="UP000292695">
    <property type="component" value="Unassembled WGS sequence"/>
</dbReference>
<dbReference type="EMBL" id="SJKA01000022">
    <property type="protein sequence ID" value="TCC19950.1"/>
    <property type="molecule type" value="Genomic_DNA"/>
</dbReference>
<keyword evidence="2" id="KW-1185">Reference proteome</keyword>
<proteinExistence type="predicted"/>
<evidence type="ECO:0000313" key="2">
    <source>
        <dbReference type="Proteomes" id="UP000292695"/>
    </source>
</evidence>
<gene>
    <name evidence="1" type="ORF">E0H50_37605</name>
</gene>
<accession>A0A4R0I074</accession>
<sequence>MKVITNNVPRDIVDACELTPREREEFDYLKWEKIDAGEDSASFVRFKGELYDLGEFTADYGITKDSGLPEHLSRWDGYMSEHAFSAIVVRFERPGCERVIVGRVCS</sequence>
<dbReference type="RefSeq" id="WP_131295880.1">
    <property type="nucleotide sequence ID" value="NZ_SJKA01000022.1"/>
</dbReference>
<dbReference type="AlphaFoldDB" id="A0A4R0I074"/>
<evidence type="ECO:0000313" key="1">
    <source>
        <dbReference type="EMBL" id="TCC19950.1"/>
    </source>
</evidence>
<name>A0A4R0I074_9ACTN</name>
<protein>
    <submittedName>
        <fullName evidence="1">Uncharacterized protein</fullName>
    </submittedName>
</protein>